<organism evidence="2 3">
    <name type="scientific">Streptomyces salyersiae</name>
    <dbReference type="NCBI Taxonomy" id="3075530"/>
    <lineage>
        <taxon>Bacteria</taxon>
        <taxon>Bacillati</taxon>
        <taxon>Actinomycetota</taxon>
        <taxon>Actinomycetes</taxon>
        <taxon>Kitasatosporales</taxon>
        <taxon>Streptomycetaceae</taxon>
        <taxon>Streptomyces</taxon>
    </lineage>
</organism>
<dbReference type="RefSeq" id="WP_200693882.1">
    <property type="nucleotide sequence ID" value="NZ_JAVREX010000002.1"/>
</dbReference>
<accession>A0ABU2REM7</accession>
<feature type="region of interest" description="Disordered" evidence="1">
    <location>
        <begin position="1"/>
        <end position="70"/>
    </location>
</feature>
<evidence type="ECO:0000313" key="2">
    <source>
        <dbReference type="EMBL" id="MDT0427315.1"/>
    </source>
</evidence>
<sequence length="70" mass="7452">MTSGPVTRRRPHQPVPPTAHPTEGDGDRELAKAAYQRIGNSLPALSPDDGPLVTITLDDRVPHTGDLSDS</sequence>
<reference evidence="3" key="1">
    <citation type="submission" date="2023-07" db="EMBL/GenBank/DDBJ databases">
        <title>30 novel species of actinomycetes from the DSMZ collection.</title>
        <authorList>
            <person name="Nouioui I."/>
        </authorList>
    </citation>
    <scope>NUCLEOTIDE SEQUENCE [LARGE SCALE GENOMIC DNA]</scope>
    <source>
        <strain evidence="3">DSM 41770</strain>
    </source>
</reference>
<evidence type="ECO:0000313" key="3">
    <source>
        <dbReference type="Proteomes" id="UP001183777"/>
    </source>
</evidence>
<keyword evidence="3" id="KW-1185">Reference proteome</keyword>
<gene>
    <name evidence="2" type="ORF">RM649_06620</name>
</gene>
<name>A0ABU2REM7_9ACTN</name>
<dbReference type="EMBL" id="JAVREX010000002">
    <property type="protein sequence ID" value="MDT0427315.1"/>
    <property type="molecule type" value="Genomic_DNA"/>
</dbReference>
<protein>
    <submittedName>
        <fullName evidence="2">Uncharacterized protein</fullName>
    </submittedName>
</protein>
<proteinExistence type="predicted"/>
<dbReference type="Proteomes" id="UP001183777">
    <property type="component" value="Unassembled WGS sequence"/>
</dbReference>
<evidence type="ECO:0000256" key="1">
    <source>
        <dbReference type="SAM" id="MobiDB-lite"/>
    </source>
</evidence>
<comment type="caution">
    <text evidence="2">The sequence shown here is derived from an EMBL/GenBank/DDBJ whole genome shotgun (WGS) entry which is preliminary data.</text>
</comment>
<feature type="compositionally biased region" description="Basic and acidic residues" evidence="1">
    <location>
        <begin position="22"/>
        <end position="31"/>
    </location>
</feature>